<sequence length="767" mass="81982">MSRTVAPAFAPAAHVRLAPGADLEAQRSVSATLQRLDPERLLAPFRREAGLPARADSYGGWESDGLDGHTAGHVLSAASTLAAAGDAAAADLARTLVRGIRECQLATGTGYVGGVPEGAALWDELRTGRVDVGAFHLNGRWVPLYNLHKVLAGLIDAVELTDDPLARETLVELAAWWVHVTGDLDDDTFERILECEFGGMTEAFARLAMVLQDGAFLRLARRFARRGLVEPLAAGRDELDGLHANTQIPVAVGFATIERAAREVAPELVPDVAAREGAAARVFFDRVARHRSAAIGGDSVREHFASDFSSMFIAREGPETCNTYNMIKLAAELHVLTGDDAYLSWAERARANHLRSAQHPQHGGLVYFTPQRPAHYRVYSPDAEGFWCCMGSGFEAQSRHGALVYATSPGEVRVNAFVPSHAILDETEIAITVDDGADPAVVHATVEVRAPRPTRLAVLVPDWVEGAAVVEIESRADAGHRRAAAGRRLDVEVGAGVTLLRFALPRRLRFERPADGSDWAWIVDGPDVLARREPDDAVAYRGSGARMGHIAVGPLRALADTPVLTADALDRAVRLASGRLRVPVAGGGAVDLEPFAGIHDARYTVSWPVAEATDAAAVAARRSELERIDAASLGIEARTRDVVGFGEQQPESDHGLAASDEVIGVQGDARWRRTRGALTLTLRDWSGTADALRVSWLGGDDEARLRVSVGDRVVLDEPVPAGTGDATREVALGSATGTVEVAVRIEAAGAITPRLRELRLLSAASDR</sequence>
<keyword evidence="5" id="KW-1185">Reference proteome</keyword>
<dbReference type="SUPFAM" id="SSF48208">
    <property type="entry name" value="Six-hairpin glycosidases"/>
    <property type="match status" value="1"/>
</dbReference>
<evidence type="ECO:0000259" key="3">
    <source>
        <dbReference type="Pfam" id="PF20620"/>
    </source>
</evidence>
<feature type="domain" description="Non-reducing end beta-L-arabinofuranosidase-like GH127 catalytic" evidence="1">
    <location>
        <begin position="14"/>
        <end position="399"/>
    </location>
</feature>
<dbReference type="Pfam" id="PF16375">
    <property type="entry name" value="DUF4986"/>
    <property type="match status" value="1"/>
</dbReference>
<reference evidence="4 5" key="1">
    <citation type="submission" date="2023-08" db="EMBL/GenBank/DDBJ databases">
        <title>Microbacterium psychrotolerans sp. nov., a psychrotolerant bacterium isolated from soil in Heilongjiang Province, China.</title>
        <authorList>
            <person name="An P."/>
            <person name="Zhao D."/>
            <person name="Xiang H."/>
        </authorList>
    </citation>
    <scope>NUCLEOTIDE SEQUENCE [LARGE SCALE GENOMIC DNA]</scope>
    <source>
        <strain evidence="4 5">QXD-8</strain>
    </source>
</reference>
<accession>A0ABU0Z5P5</accession>
<dbReference type="Pfam" id="PF07944">
    <property type="entry name" value="Beta-AFase-like_GH127_cat"/>
    <property type="match status" value="1"/>
</dbReference>
<keyword evidence="4" id="KW-0378">Hydrolase</keyword>
<dbReference type="InterPro" id="IPR012878">
    <property type="entry name" value="Beta-AFase-like_GH127_cat"/>
</dbReference>
<comment type="caution">
    <text evidence="4">The sequence shown here is derived from an EMBL/GenBank/DDBJ whole genome shotgun (WGS) entry which is preliminary data.</text>
</comment>
<evidence type="ECO:0000313" key="5">
    <source>
        <dbReference type="Proteomes" id="UP001235133"/>
    </source>
</evidence>
<dbReference type="PANTHER" id="PTHR31151:SF0">
    <property type="entry name" value="PROLINE-TRNA LIGASE (DUF1680)"/>
    <property type="match status" value="1"/>
</dbReference>
<proteinExistence type="predicted"/>
<dbReference type="Proteomes" id="UP001235133">
    <property type="component" value="Unassembled WGS sequence"/>
</dbReference>
<dbReference type="InterPro" id="IPR046544">
    <property type="entry name" value="GH146_SB_dom"/>
</dbReference>
<dbReference type="InterPro" id="IPR008928">
    <property type="entry name" value="6-hairpin_glycosidase_sf"/>
</dbReference>
<evidence type="ECO:0000313" key="4">
    <source>
        <dbReference type="EMBL" id="MDQ7879119.1"/>
    </source>
</evidence>
<dbReference type="PANTHER" id="PTHR31151">
    <property type="entry name" value="PROLINE-TRNA LIGASE (DUF1680)"/>
    <property type="match status" value="1"/>
</dbReference>
<organism evidence="4 5">
    <name type="scientific">Microbacterium psychrotolerans</name>
    <dbReference type="NCBI Taxonomy" id="3068321"/>
    <lineage>
        <taxon>Bacteria</taxon>
        <taxon>Bacillati</taxon>
        <taxon>Actinomycetota</taxon>
        <taxon>Actinomycetes</taxon>
        <taxon>Micrococcales</taxon>
        <taxon>Microbacteriaceae</taxon>
        <taxon>Microbacterium</taxon>
    </lineage>
</organism>
<dbReference type="RefSeq" id="WP_308868733.1">
    <property type="nucleotide sequence ID" value="NZ_JAVFWO010000004.1"/>
</dbReference>
<name>A0ABU0Z5P5_9MICO</name>
<dbReference type="Pfam" id="PF20620">
    <property type="entry name" value="DUF6805"/>
    <property type="match status" value="1"/>
</dbReference>
<dbReference type="GO" id="GO:0016787">
    <property type="term" value="F:hydrolase activity"/>
    <property type="evidence" value="ECO:0007669"/>
    <property type="project" value="UniProtKB-KW"/>
</dbReference>
<dbReference type="InterPro" id="IPR032275">
    <property type="entry name" value="DUF4986"/>
</dbReference>
<evidence type="ECO:0000259" key="2">
    <source>
        <dbReference type="Pfam" id="PF16375"/>
    </source>
</evidence>
<feature type="domain" description="DUF4986" evidence="2">
    <location>
        <begin position="544"/>
        <end position="607"/>
    </location>
</feature>
<evidence type="ECO:0000259" key="1">
    <source>
        <dbReference type="Pfam" id="PF07944"/>
    </source>
</evidence>
<feature type="domain" description="Glycoside hydrolase GH146 substrate-binding" evidence="3">
    <location>
        <begin position="635"/>
        <end position="761"/>
    </location>
</feature>
<protein>
    <submittedName>
        <fullName evidence="4">Glycoside hydrolase family 127 protein</fullName>
    </submittedName>
</protein>
<gene>
    <name evidence="4" type="ORF">Q9R08_14110</name>
</gene>
<dbReference type="EMBL" id="JAVFWO010000004">
    <property type="protein sequence ID" value="MDQ7879119.1"/>
    <property type="molecule type" value="Genomic_DNA"/>
</dbReference>